<name>B3RQC9_TRIAD</name>
<dbReference type="Pfam" id="PF00335">
    <property type="entry name" value="Tetraspanin"/>
    <property type="match status" value="1"/>
</dbReference>
<dbReference type="GeneID" id="6750859"/>
<evidence type="ECO:0000256" key="5">
    <source>
        <dbReference type="SAM" id="Phobius"/>
    </source>
</evidence>
<feature type="transmembrane region" description="Helical" evidence="5">
    <location>
        <begin position="48"/>
        <end position="71"/>
    </location>
</feature>
<dbReference type="InterPro" id="IPR018499">
    <property type="entry name" value="Tetraspanin/Peripherin"/>
</dbReference>
<organism evidence="6 7">
    <name type="scientific">Trichoplax adhaerens</name>
    <name type="common">Trichoplax reptans</name>
    <dbReference type="NCBI Taxonomy" id="10228"/>
    <lineage>
        <taxon>Eukaryota</taxon>
        <taxon>Metazoa</taxon>
        <taxon>Placozoa</taxon>
        <taxon>Uniplacotomia</taxon>
        <taxon>Trichoplacea</taxon>
        <taxon>Trichoplacidae</taxon>
        <taxon>Trichoplax</taxon>
    </lineage>
</organism>
<proteinExistence type="predicted"/>
<feature type="transmembrane region" description="Helical" evidence="5">
    <location>
        <begin position="78"/>
        <end position="102"/>
    </location>
</feature>
<dbReference type="PRINTS" id="PR00259">
    <property type="entry name" value="TMFOUR"/>
</dbReference>
<dbReference type="PANTHER" id="PTHR19282:SF452">
    <property type="entry name" value="LD03691P"/>
    <property type="match status" value="1"/>
</dbReference>
<evidence type="ECO:0000256" key="2">
    <source>
        <dbReference type="ARBA" id="ARBA00022692"/>
    </source>
</evidence>
<feature type="transmembrane region" description="Helical" evidence="5">
    <location>
        <begin position="167"/>
        <end position="188"/>
    </location>
</feature>
<gene>
    <name evidence="6" type="ORF">TRIADDRAFT_21448</name>
</gene>
<keyword evidence="4 5" id="KW-0472">Membrane</keyword>
<dbReference type="PANTHER" id="PTHR19282">
    <property type="entry name" value="TETRASPANIN"/>
    <property type="match status" value="1"/>
</dbReference>
<evidence type="ECO:0000256" key="4">
    <source>
        <dbReference type="ARBA" id="ARBA00023136"/>
    </source>
</evidence>
<accession>B3RQC9</accession>
<dbReference type="RefSeq" id="XP_002110155.1">
    <property type="nucleotide sequence ID" value="XM_002110119.1"/>
</dbReference>
<evidence type="ECO:0008006" key="8">
    <source>
        <dbReference type="Google" id="ProtNLM"/>
    </source>
</evidence>
<dbReference type="eggNOG" id="KOG3882">
    <property type="taxonomic scope" value="Eukaryota"/>
</dbReference>
<dbReference type="CTD" id="6750859"/>
<evidence type="ECO:0000256" key="1">
    <source>
        <dbReference type="ARBA" id="ARBA00004141"/>
    </source>
</evidence>
<dbReference type="PhylomeDB" id="B3RQC9"/>
<keyword evidence="7" id="KW-1185">Reference proteome</keyword>
<evidence type="ECO:0000256" key="3">
    <source>
        <dbReference type="ARBA" id="ARBA00022989"/>
    </source>
</evidence>
<reference evidence="6 7" key="1">
    <citation type="journal article" date="2008" name="Nature">
        <title>The Trichoplax genome and the nature of placozoans.</title>
        <authorList>
            <person name="Srivastava M."/>
            <person name="Begovic E."/>
            <person name="Chapman J."/>
            <person name="Putnam N.H."/>
            <person name="Hellsten U."/>
            <person name="Kawashima T."/>
            <person name="Kuo A."/>
            <person name="Mitros T."/>
            <person name="Salamov A."/>
            <person name="Carpenter M.L."/>
            <person name="Signorovitch A.Y."/>
            <person name="Moreno M.A."/>
            <person name="Kamm K."/>
            <person name="Grimwood J."/>
            <person name="Schmutz J."/>
            <person name="Shapiro H."/>
            <person name="Grigoriev I.V."/>
            <person name="Buss L.W."/>
            <person name="Schierwater B."/>
            <person name="Dellaporta S.L."/>
            <person name="Rokhsar D.S."/>
        </authorList>
    </citation>
    <scope>NUCLEOTIDE SEQUENCE [LARGE SCALE GENOMIC DNA]</scope>
    <source>
        <strain evidence="6 7">Grell-BS-1999</strain>
    </source>
</reference>
<protein>
    <recommendedName>
        <fullName evidence="8">Tetraspanin</fullName>
    </recommendedName>
</protein>
<dbReference type="Proteomes" id="UP000009022">
    <property type="component" value="Unassembled WGS sequence"/>
</dbReference>
<dbReference type="KEGG" id="tad:TRIADDRAFT_21448"/>
<comment type="subcellular location">
    <subcellularLocation>
        <location evidence="1">Membrane</location>
        <topology evidence="1">Multi-pass membrane protein</topology>
    </subcellularLocation>
</comment>
<dbReference type="HOGENOM" id="CLU_088363_0_0_1"/>
<feature type="transmembrane region" description="Helical" evidence="5">
    <location>
        <begin position="12"/>
        <end position="36"/>
    </location>
</feature>
<dbReference type="EMBL" id="DS985242">
    <property type="protein sequence ID" value="EDV28321.1"/>
    <property type="molecule type" value="Genomic_DNA"/>
</dbReference>
<dbReference type="AlphaFoldDB" id="B3RQC9"/>
<keyword evidence="2 5" id="KW-0812">Transmembrane</keyword>
<dbReference type="OMA" id="CHAPCKA"/>
<dbReference type="OrthoDB" id="5845060at2759"/>
<sequence length="206" mass="22896">MANSQECSYTFVKVSLIIINIIYVLVAMTMIGAAIFAGAAQKLTSLPILGAVTAVGIILLLLAIMGFVGAAKHNQVCLFFYMILVCLMFMIQFSTSIAALALDNTQQRTILRTGWDGSSKTTKSQIEKMFHCCGFDAQNLTVFYETHPQCSRRLPCYYYLQNSISRALKIAGGVGLAFSFTLFIGVYLSHRFRNMKDNTDIDDNFF</sequence>
<dbReference type="InParanoid" id="B3RQC9"/>
<evidence type="ECO:0000313" key="6">
    <source>
        <dbReference type="EMBL" id="EDV28321.1"/>
    </source>
</evidence>
<keyword evidence="3 5" id="KW-1133">Transmembrane helix</keyword>
<dbReference type="GO" id="GO:0016020">
    <property type="term" value="C:membrane"/>
    <property type="evidence" value="ECO:0007669"/>
    <property type="project" value="UniProtKB-SubCell"/>
</dbReference>
<evidence type="ECO:0000313" key="7">
    <source>
        <dbReference type="Proteomes" id="UP000009022"/>
    </source>
</evidence>
<dbReference type="STRING" id="10228.B3RQC9"/>